<dbReference type="InterPro" id="IPR038158">
    <property type="entry name" value="H-NOX_domain_sf"/>
</dbReference>
<evidence type="ECO:0000313" key="2">
    <source>
        <dbReference type="EMBL" id="SBS35156.1"/>
    </source>
</evidence>
<keyword evidence="3" id="KW-1185">Reference proteome</keyword>
<dbReference type="STRING" id="295068.MAQ5080_03091"/>
<dbReference type="Pfam" id="PF07700">
    <property type="entry name" value="HNOB"/>
    <property type="match status" value="1"/>
</dbReference>
<dbReference type="Proteomes" id="UP000092627">
    <property type="component" value="Unassembled WGS sequence"/>
</dbReference>
<name>A0A1A8TPC5_9GAMM</name>
<protein>
    <submittedName>
        <fullName evidence="2">Heme NO binding protein</fullName>
    </submittedName>
</protein>
<sequence length="181" mass="20507">MLGVVYIQFMEMIKEKFSEDVLDDLLDEPSLSTGGAYTSVGYYDHTDIIKLVVALSKKTDIPVDDLVEAFGKHLFAALIDKYPMLAEDKTDALEMLESVDNSIHVEVHKLYPQAELPEFKCIRLSDTKLQMVYRSKRPFSILALGLIKGCAEHFGEQLTISHRNADSDDMFETHFDIEKVA</sequence>
<dbReference type="InterPro" id="IPR024096">
    <property type="entry name" value="NO_sig/Golgi_transp_ligand-bd"/>
</dbReference>
<dbReference type="OrthoDB" id="7266652at2"/>
<gene>
    <name evidence="2" type="ORF">MAQ5080_03091</name>
</gene>
<evidence type="ECO:0000313" key="3">
    <source>
        <dbReference type="Proteomes" id="UP000092627"/>
    </source>
</evidence>
<organism evidence="2 3">
    <name type="scientific">Marinomonas aquimarina</name>
    <dbReference type="NCBI Taxonomy" id="295068"/>
    <lineage>
        <taxon>Bacteria</taxon>
        <taxon>Pseudomonadati</taxon>
        <taxon>Pseudomonadota</taxon>
        <taxon>Gammaproteobacteria</taxon>
        <taxon>Oceanospirillales</taxon>
        <taxon>Oceanospirillaceae</taxon>
        <taxon>Marinomonas</taxon>
    </lineage>
</organism>
<dbReference type="AlphaFoldDB" id="A0A1A8TPC5"/>
<dbReference type="GO" id="GO:0070482">
    <property type="term" value="P:response to oxygen levels"/>
    <property type="evidence" value="ECO:0007669"/>
    <property type="project" value="TreeGrafter"/>
</dbReference>
<dbReference type="Gene3D" id="3.90.1520.10">
    <property type="entry name" value="H-NOX domain"/>
    <property type="match status" value="1"/>
</dbReference>
<dbReference type="InterPro" id="IPR011644">
    <property type="entry name" value="Heme_NO-bd"/>
</dbReference>
<dbReference type="RefSeq" id="WP_067212507.1">
    <property type="nucleotide sequence ID" value="NZ_FLOC01000021.1"/>
</dbReference>
<dbReference type="PANTHER" id="PTHR45655:SF13">
    <property type="entry name" value="SOLUBLE GUANYLATE CYCLASE GCY-32-RELATED"/>
    <property type="match status" value="1"/>
</dbReference>
<dbReference type="EMBL" id="FLOC01000021">
    <property type="protein sequence ID" value="SBS35156.1"/>
    <property type="molecule type" value="Genomic_DNA"/>
</dbReference>
<reference evidence="2 3" key="1">
    <citation type="submission" date="2016-06" db="EMBL/GenBank/DDBJ databases">
        <authorList>
            <person name="Kjaerup R.B."/>
            <person name="Dalgaard T.S."/>
            <person name="Juul-Madsen H.R."/>
        </authorList>
    </citation>
    <scope>NUCLEOTIDE SEQUENCE [LARGE SCALE GENOMIC DNA]</scope>
    <source>
        <strain evidence="2 3">CECT 5080</strain>
    </source>
</reference>
<dbReference type="GO" id="GO:0019934">
    <property type="term" value="P:cGMP-mediated signaling"/>
    <property type="evidence" value="ECO:0007669"/>
    <property type="project" value="TreeGrafter"/>
</dbReference>
<dbReference type="PANTHER" id="PTHR45655">
    <property type="entry name" value="GUANYLATE CYCLASE SOLUBLE SUBUNIT BETA-2"/>
    <property type="match status" value="1"/>
</dbReference>
<evidence type="ECO:0000259" key="1">
    <source>
        <dbReference type="Pfam" id="PF07700"/>
    </source>
</evidence>
<feature type="domain" description="Heme NO-binding" evidence="1">
    <location>
        <begin position="3"/>
        <end position="162"/>
    </location>
</feature>
<accession>A0A1A8TPC5</accession>
<dbReference type="GO" id="GO:0008074">
    <property type="term" value="C:guanylate cyclase complex, soluble"/>
    <property type="evidence" value="ECO:0007669"/>
    <property type="project" value="TreeGrafter"/>
</dbReference>
<dbReference type="GO" id="GO:0004383">
    <property type="term" value="F:guanylate cyclase activity"/>
    <property type="evidence" value="ECO:0007669"/>
    <property type="project" value="TreeGrafter"/>
</dbReference>
<dbReference type="GO" id="GO:0020037">
    <property type="term" value="F:heme binding"/>
    <property type="evidence" value="ECO:0007669"/>
    <property type="project" value="InterPro"/>
</dbReference>
<proteinExistence type="predicted"/>
<dbReference type="SUPFAM" id="SSF111126">
    <property type="entry name" value="Ligand-binding domain in the NO signalling and Golgi transport"/>
    <property type="match status" value="1"/>
</dbReference>